<dbReference type="AlphaFoldDB" id="A0A7H0JYQ9"/>
<dbReference type="EMBL" id="JACMYE010000009">
    <property type="protein sequence ID" value="MBC3179731.1"/>
    <property type="molecule type" value="Genomic_DNA"/>
</dbReference>
<dbReference type="Proteomes" id="UP000642876">
    <property type="component" value="Unassembled WGS sequence"/>
</dbReference>
<dbReference type="InterPro" id="IPR024047">
    <property type="entry name" value="MM3350-like_sf"/>
</dbReference>
<dbReference type="Gene3D" id="3.10.290.30">
    <property type="entry name" value="MM3350-like"/>
    <property type="match status" value="1"/>
</dbReference>
<evidence type="ECO:0000313" key="5">
    <source>
        <dbReference type="Proteomes" id="UP000642876"/>
    </source>
</evidence>
<dbReference type="RefSeq" id="WP_171194599.1">
    <property type="nucleotide sequence ID" value="NZ_CP061032.1"/>
</dbReference>
<protein>
    <recommendedName>
        <fullName evidence="1">Plasmid pRiA4b Orf3-like domain-containing protein</fullName>
    </recommendedName>
</protein>
<dbReference type="Pfam" id="PF07929">
    <property type="entry name" value="PRiA4_ORF3"/>
    <property type="match status" value="1"/>
</dbReference>
<reference evidence="4 5" key="1">
    <citation type="submission" date="2020-08" db="EMBL/GenBank/DDBJ databases">
        <title>novel species in genus Corynebacterium.</title>
        <authorList>
            <person name="Zhang G."/>
        </authorList>
    </citation>
    <scope>NUCLEOTIDE SEQUENCE [LARGE SCALE GENOMIC DNA]</scope>
    <source>
        <strain evidence="3">Zg-917</strain>
        <strain evidence="4 5">zg-917</strain>
    </source>
</reference>
<proteinExistence type="predicted"/>
<name>A0A7H0JYQ9_9CORY</name>
<dbReference type="InterPro" id="IPR012912">
    <property type="entry name" value="Plasmid_pRiA4b_Orf3-like"/>
</dbReference>
<evidence type="ECO:0000259" key="1">
    <source>
        <dbReference type="Pfam" id="PF07929"/>
    </source>
</evidence>
<feature type="domain" description="Plasmid pRiA4b Orf3-like" evidence="1">
    <location>
        <begin position="4"/>
        <end position="132"/>
    </location>
</feature>
<gene>
    <name evidence="2" type="ORF">H7348_10525</name>
    <name evidence="3" type="ORF">IAU68_11115</name>
</gene>
<dbReference type="KEGG" id="cluj:IAU68_11115"/>
<organism evidence="3 4">
    <name type="scientific">Corynebacterium lujinxingii</name>
    <dbReference type="NCBI Taxonomy" id="2763010"/>
    <lineage>
        <taxon>Bacteria</taxon>
        <taxon>Bacillati</taxon>
        <taxon>Actinomycetota</taxon>
        <taxon>Actinomycetes</taxon>
        <taxon>Mycobacteriales</taxon>
        <taxon>Corynebacteriaceae</taxon>
        <taxon>Corynebacterium</taxon>
    </lineage>
</organism>
<dbReference type="SUPFAM" id="SSF159941">
    <property type="entry name" value="MM3350-like"/>
    <property type="match status" value="1"/>
</dbReference>
<dbReference type="EMBL" id="CP061032">
    <property type="protein sequence ID" value="QNP90175.1"/>
    <property type="molecule type" value="Genomic_DNA"/>
</dbReference>
<evidence type="ECO:0000313" key="4">
    <source>
        <dbReference type="Proteomes" id="UP000516235"/>
    </source>
</evidence>
<dbReference type="Proteomes" id="UP000516235">
    <property type="component" value="Chromosome"/>
</dbReference>
<accession>A0A7H0JYQ9</accession>
<sequence>MTVSVLITVEGTSPEISRCINVEEHMTLGDLAQVIDASLGFSGASSHLFVGTHGTRRQVYAETPGAGEDHEDTITVGEMEPMTYIYDAAADWSIHVEVLGPSHIEGPTPMLVDVAGPDVIESCNGPALMTEFRNQARLLAAGIEPELETVTLMFSFLPVMPPERMLDRLTIADPVTVASRIANVAEEQFFDEVAGVESDGMGLADHFDDFINSRPELREIIDLDPHPERNPNMISAVTDFFNDMLGGDDAPGFADELTLTELVTRLVSLFADGVTLEGGVVLPEELDVQIQVLTQMQHAWIIADLIVDSGLTKKRNGTITLTKAGEKFLASENPLREFDTNFRRMFEALIGHDEWHTTVRWFIGDPPSAPHPNMDEFIPWLYTFRIVEEFEPGHSRLSDEGRQMMHQHLAFYNRM</sequence>
<keyword evidence="5" id="KW-1185">Reference proteome</keyword>
<evidence type="ECO:0000313" key="2">
    <source>
        <dbReference type="EMBL" id="MBC3179731.1"/>
    </source>
</evidence>
<evidence type="ECO:0000313" key="3">
    <source>
        <dbReference type="EMBL" id="QNP90175.1"/>
    </source>
</evidence>